<dbReference type="Pfam" id="PF03936">
    <property type="entry name" value="Terpene_synth_C"/>
    <property type="match status" value="1"/>
</dbReference>
<dbReference type="PANTHER" id="PTHR31225:SF221">
    <property type="entry name" value="(-)-GERMACRENE D SYNTHASE"/>
    <property type="match status" value="1"/>
</dbReference>
<dbReference type="SUPFAM" id="SSF48239">
    <property type="entry name" value="Terpenoid cyclases/Protein prenyltransferases"/>
    <property type="match status" value="1"/>
</dbReference>
<dbReference type="Pfam" id="PF01397">
    <property type="entry name" value="Terpene_synth"/>
    <property type="match status" value="1"/>
</dbReference>
<dbReference type="InterPro" id="IPR034741">
    <property type="entry name" value="Terpene_cyclase-like_1_C"/>
</dbReference>
<comment type="cofactor">
    <cofactor evidence="1">
        <name>Mg(2+)</name>
        <dbReference type="ChEBI" id="CHEBI:18420"/>
    </cofactor>
</comment>
<dbReference type="GO" id="GO:0010333">
    <property type="term" value="F:terpene synthase activity"/>
    <property type="evidence" value="ECO:0007669"/>
    <property type="project" value="InterPro"/>
</dbReference>
<sequence length="568" mass="65302">MSPVCLQPSSACPPPKKADVPVIVRRSANYHPCVWGDHFLAYSSPDHAIPDHDTKQKILQLKEEVKKMLLAAAHQPDQQLKLIDDLQRLGVAYHFEAEINLALSNMNGIFSELFSTKSECDLRMVALCFRLLRQQGYDVSSDVFNKFKNESTRKFKDCLSKDVEGLLSLYEAAHLRVHGEDILEEALTFTTSQLEHLKADQLKNPLAAQVMNALKIPIWRSVNRAEARRYISVYGEDDSHNAALLLFAKLDFNLLQKLHQGELANIYRWWTKFNFKEKLPFARDRWVECYFWVLGLYFEPQYALARSITTKIFSLMIVLDDIYDVYGTLEEVTLLTDAIDRLDMSGLDQLPDYMKYYYQILLDVYAEIEEDMSKEGLPLYRVQYAKDTMKQLTRSYQYEAECLDKGLVPTMDEYMQHGLVTASLTILGVFSFMGIGDMVTKESLDWISNFPLLIRAGCLFCRLTDDMIELEAEKETVDTASAVDCYMKQHGVSKEHTFSEFRKQIVHAWKDINSECLRPTAVPMTLINTAFNMVRVTYLLYQDIDGFTTAETKTKEILTPVLVDSIPI</sequence>
<dbReference type="GO" id="GO:0016102">
    <property type="term" value="P:diterpenoid biosynthetic process"/>
    <property type="evidence" value="ECO:0007669"/>
    <property type="project" value="InterPro"/>
</dbReference>
<keyword evidence="2" id="KW-0479">Metal-binding</keyword>
<dbReference type="FunFam" id="1.50.10.130:FF:000001">
    <property type="entry name" value="Isoprene synthase, chloroplastic"/>
    <property type="match status" value="1"/>
</dbReference>
<gene>
    <name evidence="6" type="ORF">POM88_004142</name>
</gene>
<comment type="caution">
    <text evidence="6">The sequence shown here is derived from an EMBL/GenBank/DDBJ whole genome shotgun (WGS) entry which is preliminary data.</text>
</comment>
<dbReference type="SFLD" id="SFLDS00005">
    <property type="entry name" value="Isoprenoid_Synthase_Type_I"/>
    <property type="match status" value="1"/>
</dbReference>
<protein>
    <submittedName>
        <fullName evidence="6">(-)-germacrene D synthase</fullName>
    </submittedName>
</protein>
<evidence type="ECO:0000256" key="3">
    <source>
        <dbReference type="ARBA" id="ARBA00023239"/>
    </source>
</evidence>
<reference evidence="6" key="1">
    <citation type="submission" date="2023-02" db="EMBL/GenBank/DDBJ databases">
        <title>Genome of toxic invasive species Heracleum sosnowskyi carries increased number of genes despite the absence of recent whole-genome duplications.</title>
        <authorList>
            <person name="Schelkunov M."/>
            <person name="Shtratnikova V."/>
            <person name="Makarenko M."/>
            <person name="Klepikova A."/>
            <person name="Omelchenko D."/>
            <person name="Novikova G."/>
            <person name="Obukhova E."/>
            <person name="Bogdanov V."/>
            <person name="Penin A."/>
            <person name="Logacheva M."/>
        </authorList>
    </citation>
    <scope>NUCLEOTIDE SEQUENCE</scope>
    <source>
        <strain evidence="6">Hsosn_3</strain>
        <tissue evidence="6">Leaf</tissue>
    </source>
</reference>
<dbReference type="InterPro" id="IPR008949">
    <property type="entry name" value="Isoprenoid_synthase_dom_sf"/>
</dbReference>
<dbReference type="InterPro" id="IPR005630">
    <property type="entry name" value="Terpene_synthase_metal-bd"/>
</dbReference>
<dbReference type="GO" id="GO:0000287">
    <property type="term" value="F:magnesium ion binding"/>
    <property type="evidence" value="ECO:0007669"/>
    <property type="project" value="InterPro"/>
</dbReference>
<organism evidence="6 7">
    <name type="scientific">Heracleum sosnowskyi</name>
    <dbReference type="NCBI Taxonomy" id="360622"/>
    <lineage>
        <taxon>Eukaryota</taxon>
        <taxon>Viridiplantae</taxon>
        <taxon>Streptophyta</taxon>
        <taxon>Embryophyta</taxon>
        <taxon>Tracheophyta</taxon>
        <taxon>Spermatophyta</taxon>
        <taxon>Magnoliopsida</taxon>
        <taxon>eudicotyledons</taxon>
        <taxon>Gunneridae</taxon>
        <taxon>Pentapetalae</taxon>
        <taxon>asterids</taxon>
        <taxon>campanulids</taxon>
        <taxon>Apiales</taxon>
        <taxon>Apiaceae</taxon>
        <taxon>Apioideae</taxon>
        <taxon>apioid superclade</taxon>
        <taxon>Tordylieae</taxon>
        <taxon>Tordyliinae</taxon>
        <taxon>Heracleum</taxon>
    </lineage>
</organism>
<dbReference type="CDD" id="cd00684">
    <property type="entry name" value="Terpene_cyclase_plant_C1"/>
    <property type="match status" value="1"/>
</dbReference>
<reference evidence="6" key="2">
    <citation type="submission" date="2023-05" db="EMBL/GenBank/DDBJ databases">
        <authorList>
            <person name="Schelkunov M.I."/>
        </authorList>
    </citation>
    <scope>NUCLEOTIDE SEQUENCE</scope>
    <source>
        <strain evidence="6">Hsosn_3</strain>
        <tissue evidence="6">Leaf</tissue>
    </source>
</reference>
<evidence type="ECO:0000256" key="2">
    <source>
        <dbReference type="ARBA" id="ARBA00022723"/>
    </source>
</evidence>
<dbReference type="AlphaFoldDB" id="A0AAD8ND10"/>
<feature type="domain" description="Terpene synthase metal-binding" evidence="5">
    <location>
        <begin position="273"/>
        <end position="511"/>
    </location>
</feature>
<dbReference type="SUPFAM" id="SSF48576">
    <property type="entry name" value="Terpenoid synthases"/>
    <property type="match status" value="1"/>
</dbReference>
<dbReference type="FunFam" id="1.10.600.10:FF:000007">
    <property type="entry name" value="Isoprene synthase, chloroplastic"/>
    <property type="match status" value="1"/>
</dbReference>
<evidence type="ECO:0000259" key="5">
    <source>
        <dbReference type="Pfam" id="PF03936"/>
    </source>
</evidence>
<evidence type="ECO:0000259" key="4">
    <source>
        <dbReference type="Pfam" id="PF01397"/>
    </source>
</evidence>
<dbReference type="EMBL" id="JAUIZM010000001">
    <property type="protein sequence ID" value="KAK1404537.1"/>
    <property type="molecule type" value="Genomic_DNA"/>
</dbReference>
<dbReference type="InterPro" id="IPR001906">
    <property type="entry name" value="Terpene_synth_N"/>
</dbReference>
<feature type="domain" description="Terpene synthase N-terminal" evidence="4">
    <location>
        <begin position="34"/>
        <end position="214"/>
    </location>
</feature>
<keyword evidence="7" id="KW-1185">Reference proteome</keyword>
<dbReference type="Gene3D" id="1.10.600.10">
    <property type="entry name" value="Farnesyl Diphosphate Synthase"/>
    <property type="match status" value="1"/>
</dbReference>
<evidence type="ECO:0000313" key="6">
    <source>
        <dbReference type="EMBL" id="KAK1404537.1"/>
    </source>
</evidence>
<dbReference type="SFLD" id="SFLDG01019">
    <property type="entry name" value="Terpene_Cyclase_Like_1_C_Termi"/>
    <property type="match status" value="1"/>
</dbReference>
<accession>A0AAD8ND10</accession>
<proteinExistence type="predicted"/>
<name>A0AAD8ND10_9APIA</name>
<keyword evidence="3" id="KW-0456">Lyase</keyword>
<dbReference type="InterPro" id="IPR050148">
    <property type="entry name" value="Terpene_synthase-like"/>
</dbReference>
<dbReference type="PANTHER" id="PTHR31225">
    <property type="entry name" value="OS04G0344100 PROTEIN-RELATED"/>
    <property type="match status" value="1"/>
</dbReference>
<dbReference type="Gene3D" id="1.50.10.130">
    <property type="entry name" value="Terpene synthase, N-terminal domain"/>
    <property type="match status" value="1"/>
</dbReference>
<evidence type="ECO:0000256" key="1">
    <source>
        <dbReference type="ARBA" id="ARBA00001946"/>
    </source>
</evidence>
<evidence type="ECO:0000313" key="7">
    <source>
        <dbReference type="Proteomes" id="UP001237642"/>
    </source>
</evidence>
<dbReference type="InterPro" id="IPR008930">
    <property type="entry name" value="Terpenoid_cyclase/PrenylTrfase"/>
</dbReference>
<dbReference type="InterPro" id="IPR036965">
    <property type="entry name" value="Terpene_synth_N_sf"/>
</dbReference>
<dbReference type="InterPro" id="IPR044814">
    <property type="entry name" value="Terpene_cyclase_plant_C1"/>
</dbReference>
<dbReference type="Proteomes" id="UP001237642">
    <property type="component" value="Unassembled WGS sequence"/>
</dbReference>